<comment type="caution">
    <text evidence="10">The sequence shown here is derived from an EMBL/GenBank/DDBJ whole genome shotgun (WGS) entry which is preliminary data.</text>
</comment>
<evidence type="ECO:0000256" key="6">
    <source>
        <dbReference type="ARBA" id="ARBA00022989"/>
    </source>
</evidence>
<dbReference type="Pfam" id="PF07690">
    <property type="entry name" value="MFS_1"/>
    <property type="match status" value="1"/>
</dbReference>
<proteinExistence type="inferred from homology"/>
<dbReference type="InterPro" id="IPR004638">
    <property type="entry name" value="EmrB-like"/>
</dbReference>
<gene>
    <name evidence="10" type="ORF">ACFPJ4_05710</name>
</gene>
<feature type="transmembrane region" description="Helical" evidence="8">
    <location>
        <begin position="348"/>
        <end position="366"/>
    </location>
</feature>
<keyword evidence="6 8" id="KW-1133">Transmembrane helix</keyword>
<sequence length="502" mass="52843">MTQSTLSDSTAYAEGRLDTRSRVAIVLLLAAVFVVFLNETFLSVALPDILKDLKITPSLGQWLTTGFALTMAVVIPITGWLLQRLNTRPVFITAMSLFTAGTLIAATAPGFGLLLVGRIVQASGTAIMMPLMMTTIMTLVPPQSLGRMMGRISIVMSVAPAVGPTISGFLLPLVHWRGLFWVMLPIATAMLILGVIRVPNVTETRTAPLDVLSVILSAVAFSGLVYGLSSFGQAAEGDAALPPWIPLVVGAVVLVAFIFRQLSLQKRDMALLDLRTFKARTYAMSLLMLAISMIALFGTVIVLPLYMQNVLHQSTVVIGLTLLPGGLTMGLLGPLVGRLYDKYGPRPLVIPGAIVVSAVFWSLSMLTDSTPVYLILIAHVTLSLGLAFLFTPLFTAGLGALPPHLYSHGSATLATIQQVAGAAGTAIFIAFLTLGTTSGEAAGLSDGAAIASGVRMAFLAGAIVSLAAVVVAFFVHKPLEPEVTDAELEAVDQDDPQAAPSH</sequence>
<feature type="transmembrane region" description="Helical" evidence="8">
    <location>
        <begin position="372"/>
        <end position="401"/>
    </location>
</feature>
<feature type="transmembrane region" description="Helical" evidence="8">
    <location>
        <begin position="94"/>
        <end position="116"/>
    </location>
</feature>
<dbReference type="InterPro" id="IPR036259">
    <property type="entry name" value="MFS_trans_sf"/>
</dbReference>
<evidence type="ECO:0000313" key="10">
    <source>
        <dbReference type="EMBL" id="MFC5501735.1"/>
    </source>
</evidence>
<dbReference type="InterPro" id="IPR020846">
    <property type="entry name" value="MFS_dom"/>
</dbReference>
<comment type="similarity">
    <text evidence="2">Belongs to the major facilitator superfamily. EmrB family.</text>
</comment>
<dbReference type="Proteomes" id="UP001596039">
    <property type="component" value="Unassembled WGS sequence"/>
</dbReference>
<keyword evidence="11" id="KW-1185">Reference proteome</keyword>
<feature type="transmembrane region" description="Helical" evidence="8">
    <location>
        <begin position="122"/>
        <end position="140"/>
    </location>
</feature>
<dbReference type="PANTHER" id="PTHR42718">
    <property type="entry name" value="MAJOR FACILITATOR SUPERFAMILY MULTIDRUG TRANSPORTER MFSC"/>
    <property type="match status" value="1"/>
</dbReference>
<evidence type="ECO:0000313" key="11">
    <source>
        <dbReference type="Proteomes" id="UP001596039"/>
    </source>
</evidence>
<dbReference type="PRINTS" id="PR01036">
    <property type="entry name" value="TCRTETB"/>
</dbReference>
<feature type="transmembrane region" description="Helical" evidence="8">
    <location>
        <begin position="413"/>
        <end position="434"/>
    </location>
</feature>
<dbReference type="Gene3D" id="1.20.1720.10">
    <property type="entry name" value="Multidrug resistance protein D"/>
    <property type="match status" value="1"/>
</dbReference>
<comment type="subcellular location">
    <subcellularLocation>
        <location evidence="1">Cell membrane</location>
        <topology evidence="1">Multi-pass membrane protein</topology>
    </subcellularLocation>
</comment>
<evidence type="ECO:0000256" key="7">
    <source>
        <dbReference type="ARBA" id="ARBA00023136"/>
    </source>
</evidence>
<evidence type="ECO:0000256" key="8">
    <source>
        <dbReference type="SAM" id="Phobius"/>
    </source>
</evidence>
<keyword evidence="4" id="KW-1003">Cell membrane</keyword>
<keyword evidence="7 8" id="KW-0472">Membrane</keyword>
<evidence type="ECO:0000256" key="3">
    <source>
        <dbReference type="ARBA" id="ARBA00022448"/>
    </source>
</evidence>
<feature type="transmembrane region" description="Helical" evidence="8">
    <location>
        <begin position="179"/>
        <end position="199"/>
    </location>
</feature>
<name>A0ABW0NN78_9MICO</name>
<dbReference type="CDD" id="cd17503">
    <property type="entry name" value="MFS_LmrB_MDR_like"/>
    <property type="match status" value="1"/>
</dbReference>
<evidence type="ECO:0000256" key="5">
    <source>
        <dbReference type="ARBA" id="ARBA00022692"/>
    </source>
</evidence>
<dbReference type="PANTHER" id="PTHR42718:SF9">
    <property type="entry name" value="MAJOR FACILITATOR SUPERFAMILY MULTIDRUG TRANSPORTER MFSC"/>
    <property type="match status" value="1"/>
</dbReference>
<feature type="transmembrane region" description="Helical" evidence="8">
    <location>
        <begin position="23"/>
        <end position="42"/>
    </location>
</feature>
<evidence type="ECO:0000256" key="2">
    <source>
        <dbReference type="ARBA" id="ARBA00008537"/>
    </source>
</evidence>
<evidence type="ECO:0000256" key="1">
    <source>
        <dbReference type="ARBA" id="ARBA00004651"/>
    </source>
</evidence>
<feature type="transmembrane region" description="Helical" evidence="8">
    <location>
        <begin position="313"/>
        <end position="336"/>
    </location>
</feature>
<feature type="transmembrane region" description="Helical" evidence="8">
    <location>
        <begin position="62"/>
        <end position="82"/>
    </location>
</feature>
<evidence type="ECO:0000259" key="9">
    <source>
        <dbReference type="PROSITE" id="PS50850"/>
    </source>
</evidence>
<keyword evidence="3" id="KW-0813">Transport</keyword>
<accession>A0ABW0NN78</accession>
<evidence type="ECO:0000256" key="4">
    <source>
        <dbReference type="ARBA" id="ARBA00022475"/>
    </source>
</evidence>
<protein>
    <submittedName>
        <fullName evidence="10">MDR family MFS transporter</fullName>
    </submittedName>
</protein>
<dbReference type="RefSeq" id="WP_386739324.1">
    <property type="nucleotide sequence ID" value="NZ_JBHSMG010000001.1"/>
</dbReference>
<feature type="transmembrane region" description="Helical" evidence="8">
    <location>
        <begin position="283"/>
        <end position="307"/>
    </location>
</feature>
<dbReference type="InterPro" id="IPR011701">
    <property type="entry name" value="MFS"/>
</dbReference>
<dbReference type="Gene3D" id="1.20.1250.20">
    <property type="entry name" value="MFS general substrate transporter like domains"/>
    <property type="match status" value="1"/>
</dbReference>
<feature type="transmembrane region" description="Helical" evidence="8">
    <location>
        <begin position="244"/>
        <end position="262"/>
    </location>
</feature>
<feature type="transmembrane region" description="Helical" evidence="8">
    <location>
        <begin position="454"/>
        <end position="475"/>
    </location>
</feature>
<feature type="transmembrane region" description="Helical" evidence="8">
    <location>
        <begin position="152"/>
        <end position="173"/>
    </location>
</feature>
<dbReference type="PROSITE" id="PS50850">
    <property type="entry name" value="MFS"/>
    <property type="match status" value="1"/>
</dbReference>
<dbReference type="NCBIfam" id="TIGR00711">
    <property type="entry name" value="efflux_EmrB"/>
    <property type="match status" value="1"/>
</dbReference>
<dbReference type="SUPFAM" id="SSF103473">
    <property type="entry name" value="MFS general substrate transporter"/>
    <property type="match status" value="1"/>
</dbReference>
<feature type="transmembrane region" description="Helical" evidence="8">
    <location>
        <begin position="211"/>
        <end position="232"/>
    </location>
</feature>
<feature type="domain" description="Major facilitator superfamily (MFS) profile" evidence="9">
    <location>
        <begin position="24"/>
        <end position="480"/>
    </location>
</feature>
<dbReference type="EMBL" id="JBHSMG010000001">
    <property type="protein sequence ID" value="MFC5501735.1"/>
    <property type="molecule type" value="Genomic_DNA"/>
</dbReference>
<reference evidence="11" key="1">
    <citation type="journal article" date="2019" name="Int. J. Syst. Evol. Microbiol.">
        <title>The Global Catalogue of Microorganisms (GCM) 10K type strain sequencing project: providing services to taxonomists for standard genome sequencing and annotation.</title>
        <authorList>
            <consortium name="The Broad Institute Genomics Platform"/>
            <consortium name="The Broad Institute Genome Sequencing Center for Infectious Disease"/>
            <person name="Wu L."/>
            <person name="Ma J."/>
        </authorList>
    </citation>
    <scope>NUCLEOTIDE SEQUENCE [LARGE SCALE GENOMIC DNA]</scope>
    <source>
        <strain evidence="11">CGMCC 4.6997</strain>
    </source>
</reference>
<organism evidence="10 11">
    <name type="scientific">Lysinimonas soli</name>
    <dbReference type="NCBI Taxonomy" id="1074233"/>
    <lineage>
        <taxon>Bacteria</taxon>
        <taxon>Bacillati</taxon>
        <taxon>Actinomycetota</taxon>
        <taxon>Actinomycetes</taxon>
        <taxon>Micrococcales</taxon>
        <taxon>Microbacteriaceae</taxon>
        <taxon>Lysinimonas</taxon>
    </lineage>
</organism>
<keyword evidence="5 8" id="KW-0812">Transmembrane</keyword>